<evidence type="ECO:0000313" key="11">
    <source>
        <dbReference type="Proteomes" id="UP001196408"/>
    </source>
</evidence>
<feature type="transmembrane region" description="Helical" evidence="7">
    <location>
        <begin position="79"/>
        <end position="98"/>
    </location>
</feature>
<dbReference type="GO" id="GO:0016780">
    <property type="term" value="F:phosphotransferase activity, for other substituted phosphate groups"/>
    <property type="evidence" value="ECO:0007669"/>
    <property type="project" value="TreeGrafter"/>
</dbReference>
<dbReference type="InterPro" id="IPR017475">
    <property type="entry name" value="EPS_sugar_tfrase"/>
</dbReference>
<evidence type="ECO:0000313" key="12">
    <source>
        <dbReference type="Proteomes" id="UP001197492"/>
    </source>
</evidence>
<protein>
    <submittedName>
        <fullName evidence="9">Sugar transferase</fullName>
    </submittedName>
</protein>
<evidence type="ECO:0000256" key="6">
    <source>
        <dbReference type="ARBA" id="ARBA00023136"/>
    </source>
</evidence>
<feature type="transmembrane region" description="Helical" evidence="7">
    <location>
        <begin position="45"/>
        <end position="67"/>
    </location>
</feature>
<organism evidence="9 11">
    <name type="scientific">Catenibacterium mitsuokai</name>
    <dbReference type="NCBI Taxonomy" id="100886"/>
    <lineage>
        <taxon>Bacteria</taxon>
        <taxon>Bacillati</taxon>
        <taxon>Bacillota</taxon>
        <taxon>Erysipelotrichia</taxon>
        <taxon>Erysipelotrichales</taxon>
        <taxon>Coprobacillaceae</taxon>
        <taxon>Catenibacterium</taxon>
    </lineage>
</organism>
<comment type="subcellular location">
    <subcellularLocation>
        <location evidence="1">Membrane</location>
        <topology evidence="1">Multi-pass membrane protein</topology>
    </subcellularLocation>
</comment>
<feature type="domain" description="Bacterial sugar transferase" evidence="8">
    <location>
        <begin position="274"/>
        <end position="476"/>
    </location>
</feature>
<gene>
    <name evidence="9" type="ORF">KSV97_06945</name>
    <name evidence="10" type="ORF">KSW06_06890</name>
</gene>
<feature type="transmembrane region" description="Helical" evidence="7">
    <location>
        <begin position="110"/>
        <end position="132"/>
    </location>
</feature>
<dbReference type="EMBL" id="JAHOEF010000039">
    <property type="protein sequence ID" value="MBV3382957.1"/>
    <property type="molecule type" value="Genomic_DNA"/>
</dbReference>
<keyword evidence="12" id="KW-1185">Reference proteome</keyword>
<dbReference type="PANTHER" id="PTHR30576:SF10">
    <property type="entry name" value="SLL5057 PROTEIN"/>
    <property type="match status" value="1"/>
</dbReference>
<evidence type="ECO:0000256" key="7">
    <source>
        <dbReference type="SAM" id="Phobius"/>
    </source>
</evidence>
<evidence type="ECO:0000256" key="4">
    <source>
        <dbReference type="ARBA" id="ARBA00022692"/>
    </source>
</evidence>
<dbReference type="InterPro" id="IPR003362">
    <property type="entry name" value="Bact_transf"/>
</dbReference>
<keyword evidence="6 7" id="KW-0472">Membrane</keyword>
<evidence type="ECO:0000256" key="3">
    <source>
        <dbReference type="ARBA" id="ARBA00022679"/>
    </source>
</evidence>
<evidence type="ECO:0000256" key="2">
    <source>
        <dbReference type="ARBA" id="ARBA00006464"/>
    </source>
</evidence>
<evidence type="ECO:0000259" key="8">
    <source>
        <dbReference type="Pfam" id="PF02397"/>
    </source>
</evidence>
<evidence type="ECO:0000313" key="10">
    <source>
        <dbReference type="EMBL" id="MBV3392981.1"/>
    </source>
</evidence>
<proteinExistence type="inferred from homology"/>
<dbReference type="EMBL" id="JAHOEL010000038">
    <property type="protein sequence ID" value="MBV3392981.1"/>
    <property type="molecule type" value="Genomic_DNA"/>
</dbReference>
<comment type="similarity">
    <text evidence="2">Belongs to the bacterial sugar transferase family.</text>
</comment>
<dbReference type="GO" id="GO:0016020">
    <property type="term" value="C:membrane"/>
    <property type="evidence" value="ECO:0007669"/>
    <property type="project" value="UniProtKB-SubCell"/>
</dbReference>
<evidence type="ECO:0000313" key="9">
    <source>
        <dbReference type="EMBL" id="MBV3382957.1"/>
    </source>
</evidence>
<dbReference type="RefSeq" id="WP_217747757.1">
    <property type="nucleotide sequence ID" value="NZ_JAHOEB010000038.1"/>
</dbReference>
<sequence length="481" mass="55906">MYKRKLRGWAKHLDFLIVDLICLQLALFLAYYMRHGILDIYTRSLYVNIAIVMTLLDMLIIIFFNILKNILKRNNITEMIKVIEKSLLLMVVSTAYIFYAQKDDVSRLTLGFTCVFDAMFTYIVHCVMKPIVRRRRKNNKKSLIVITESEFIDSITENKKIFGLNEYQSVGFAVLDKNMEGQKSNGWSIVASQDTVVDYVLRQWMDEALVILPREDVFSTSLVKDLAEMGLAVHVEISEYNSLKGYRKQFERMGENQVLTVSMNSINEYDWIAKRILDILGGLVGCLITLILTIFLGPAIFIASPGPIFFKQKRVGRNGKVFNMYKFRSMYMDAEERKKELMAQNRVKDGMMFKLEYDPRIIGCKKKADGTIKKGVGNFIRDWSLDEFPQFFNVLKGDMSLVGTRPPTLDEWNKYELRHRARLAFKPGITGLWQVSGRSNITDFEEIARLDKEYIKNWRFSHDIQILLKTVQVVFKKEGSM</sequence>
<feature type="transmembrane region" description="Helical" evidence="7">
    <location>
        <begin position="279"/>
        <end position="303"/>
    </location>
</feature>
<evidence type="ECO:0000256" key="5">
    <source>
        <dbReference type="ARBA" id="ARBA00022989"/>
    </source>
</evidence>
<name>A0AAW4MUF2_9FIRM</name>
<comment type="caution">
    <text evidence="9">The sequence shown here is derived from an EMBL/GenBank/DDBJ whole genome shotgun (WGS) entry which is preliminary data.</text>
</comment>
<dbReference type="NCBIfam" id="TIGR03025">
    <property type="entry name" value="EPS_sugtrans"/>
    <property type="match status" value="1"/>
</dbReference>
<dbReference type="PANTHER" id="PTHR30576">
    <property type="entry name" value="COLANIC BIOSYNTHESIS UDP-GLUCOSE LIPID CARRIER TRANSFERASE"/>
    <property type="match status" value="1"/>
</dbReference>
<keyword evidence="3 9" id="KW-0808">Transferase</keyword>
<evidence type="ECO:0000256" key="1">
    <source>
        <dbReference type="ARBA" id="ARBA00004141"/>
    </source>
</evidence>
<dbReference type="Pfam" id="PF02397">
    <property type="entry name" value="Bac_transf"/>
    <property type="match status" value="1"/>
</dbReference>
<keyword evidence="4 7" id="KW-0812">Transmembrane</keyword>
<feature type="transmembrane region" description="Helical" evidence="7">
    <location>
        <begin position="12"/>
        <end position="33"/>
    </location>
</feature>
<reference evidence="9 12" key="1">
    <citation type="submission" date="2021-06" db="EMBL/GenBank/DDBJ databases">
        <title>Collection of gut derived symbiotic bacterial strains cultured from healthy donors.</title>
        <authorList>
            <person name="Lin H."/>
            <person name="Littmann E."/>
            <person name="Pamer E.G."/>
        </authorList>
    </citation>
    <scope>NUCLEOTIDE SEQUENCE</scope>
    <source>
        <strain evidence="10 12">MSK.21.70</strain>
        <strain evidence="9">MSK.21.82</strain>
    </source>
</reference>
<dbReference type="AlphaFoldDB" id="A0AAW4MUF2"/>
<dbReference type="Proteomes" id="UP001196408">
    <property type="component" value="Unassembled WGS sequence"/>
</dbReference>
<dbReference type="Proteomes" id="UP001197492">
    <property type="component" value="Unassembled WGS sequence"/>
</dbReference>
<accession>A0AAW4MUF2</accession>
<keyword evidence="5 7" id="KW-1133">Transmembrane helix</keyword>